<name>A0A3G3IEM4_9ARCH</name>
<sequence length="85" mass="9340">MDFLGTVDGITSEGRIVVRCEQAPDIGDAVFDQSQKRIGTVKRVFGPVDGPYASVSPTEGVPKKIEGKKLYCNKRVKDGKTKRRN</sequence>
<dbReference type="SUPFAM" id="SSF50447">
    <property type="entry name" value="Translation proteins"/>
    <property type="match status" value="1"/>
</dbReference>
<evidence type="ECO:0008006" key="3">
    <source>
        <dbReference type="Google" id="ProtNLM"/>
    </source>
</evidence>
<dbReference type="RefSeq" id="WP_015503940.1">
    <property type="nucleotide sequence ID" value="NZ_CAYARO010000008.1"/>
</dbReference>
<proteinExistence type="predicted"/>
<dbReference type="Proteomes" id="UP000273278">
    <property type="component" value="Chromosome"/>
</dbReference>
<dbReference type="InterPro" id="IPR038664">
    <property type="entry name" value="Gar1/Naf1_Cbf5-bd_sf"/>
</dbReference>
<protein>
    <recommendedName>
        <fullName evidence="3">H/ACA RNA-protein complex protein Gar1</fullName>
    </recommendedName>
</protein>
<dbReference type="GO" id="GO:0001522">
    <property type="term" value="P:pseudouridine synthesis"/>
    <property type="evidence" value="ECO:0007669"/>
    <property type="project" value="InterPro"/>
</dbReference>
<dbReference type="EMBL" id="CP017686">
    <property type="protein sequence ID" value="AYQ54235.1"/>
    <property type="molecule type" value="Genomic_DNA"/>
</dbReference>
<dbReference type="GO" id="GO:0042254">
    <property type="term" value="P:ribosome biogenesis"/>
    <property type="evidence" value="ECO:0007669"/>
    <property type="project" value="InterPro"/>
</dbReference>
<evidence type="ECO:0000313" key="1">
    <source>
        <dbReference type="EMBL" id="AYQ54235.1"/>
    </source>
</evidence>
<dbReference type="Pfam" id="PF04410">
    <property type="entry name" value="Gar1"/>
    <property type="match status" value="1"/>
</dbReference>
<accession>A0A3G3IEM4</accession>
<reference evidence="1 2" key="1">
    <citation type="submission" date="2016-10" db="EMBL/GenBank/DDBJ databases">
        <title>Complete genome of the TMA-utilizing, human hosted archaeon Methanomethylophilus alvus Gen. nov, sp. nov., strain Mx-05, derived from a pure culture.</title>
        <authorList>
            <person name="Brugere J.-F."/>
            <person name="Ben Hania W."/>
            <person name="Chaudhary P.P."/>
            <person name="Gaci N."/>
            <person name="Borrel G."/>
            <person name="Cao Van Tuat L."/>
            <person name="Fardeau M.-L."/>
            <person name="Harris H.M.B."/>
            <person name="O'Toole P.W."/>
            <person name="Ollivier B."/>
        </authorList>
    </citation>
    <scope>NUCLEOTIDE SEQUENCE [LARGE SCALE GENOMIC DNA]</scope>
    <source>
        <strain evidence="1 2">Mx-05</strain>
    </source>
</reference>
<dbReference type="InterPro" id="IPR009000">
    <property type="entry name" value="Transl_B-barrel_sf"/>
</dbReference>
<dbReference type="OMA" id="CEQAPDI"/>
<gene>
    <name evidence="1" type="ORF">BKD89_00155</name>
</gene>
<dbReference type="Gene3D" id="2.40.10.230">
    <property type="entry name" value="Probable tRNA pseudouridine synthase domain"/>
    <property type="match status" value="1"/>
</dbReference>
<evidence type="ECO:0000313" key="2">
    <source>
        <dbReference type="Proteomes" id="UP000273278"/>
    </source>
</evidence>
<dbReference type="GeneID" id="41320835"/>
<dbReference type="AlphaFoldDB" id="A0A3G3IEM4"/>
<organism evidence="1 2">
    <name type="scientific">Methanomethylophilus alvi</name>
    <dbReference type="NCBI Taxonomy" id="1291540"/>
    <lineage>
        <taxon>Archaea</taxon>
        <taxon>Methanobacteriati</taxon>
        <taxon>Thermoplasmatota</taxon>
        <taxon>Thermoplasmata</taxon>
        <taxon>Methanomassiliicoccales</taxon>
        <taxon>Methanomethylophilaceae</taxon>
        <taxon>Methanomethylophilus</taxon>
    </lineage>
</organism>
<dbReference type="InterPro" id="IPR007504">
    <property type="entry name" value="H/ACA_rnp_Gar1/Naf1"/>
</dbReference>